<feature type="region of interest" description="Disordered" evidence="1">
    <location>
        <begin position="71"/>
        <end position="149"/>
    </location>
</feature>
<feature type="region of interest" description="Disordered" evidence="1">
    <location>
        <begin position="43"/>
        <end position="62"/>
    </location>
</feature>
<gene>
    <name evidence="2" type="ORF">MN116_002394</name>
</gene>
<feature type="compositionally biased region" description="Polar residues" evidence="1">
    <location>
        <begin position="71"/>
        <end position="81"/>
    </location>
</feature>
<feature type="compositionally biased region" description="Polar residues" evidence="1">
    <location>
        <begin position="139"/>
        <end position="149"/>
    </location>
</feature>
<dbReference type="AlphaFoldDB" id="A0AAE2D8D2"/>
<dbReference type="EMBL" id="JALJAT010000001">
    <property type="protein sequence ID" value="KAK4475328.1"/>
    <property type="molecule type" value="Genomic_DNA"/>
</dbReference>
<sequence>MDLQVNRITNHTVEEIHSLKSGSLSPKFHYLKLEPTLTIVSPDENKSASLSNTTLSNSVSSTLIDLDNTQLSTAKESSSPKSNHHHVKCDSESLTNGNYSLSETKLSPCDPDGDDEDDIDLEDRPLTVVTQETDDVSLVDSTKNNSQYE</sequence>
<feature type="compositionally biased region" description="Acidic residues" evidence="1">
    <location>
        <begin position="111"/>
        <end position="121"/>
    </location>
</feature>
<evidence type="ECO:0000313" key="2">
    <source>
        <dbReference type="EMBL" id="KAK4475328.1"/>
    </source>
</evidence>
<feature type="compositionally biased region" description="Polar residues" evidence="1">
    <location>
        <begin position="92"/>
        <end position="105"/>
    </location>
</feature>
<reference evidence="2" key="1">
    <citation type="submission" date="2022-04" db="EMBL/GenBank/DDBJ databases">
        <authorList>
            <person name="Xu L."/>
            <person name="Lv Z."/>
        </authorList>
    </citation>
    <scope>NUCLEOTIDE SEQUENCE</scope>
    <source>
        <strain evidence="2">LV_2022a</strain>
    </source>
</reference>
<organism evidence="2 3">
    <name type="scientific">Schistosoma mekongi</name>
    <name type="common">Parasitic worm</name>
    <dbReference type="NCBI Taxonomy" id="38744"/>
    <lineage>
        <taxon>Eukaryota</taxon>
        <taxon>Metazoa</taxon>
        <taxon>Spiralia</taxon>
        <taxon>Lophotrochozoa</taxon>
        <taxon>Platyhelminthes</taxon>
        <taxon>Trematoda</taxon>
        <taxon>Digenea</taxon>
        <taxon>Strigeidida</taxon>
        <taxon>Schistosomatoidea</taxon>
        <taxon>Schistosomatidae</taxon>
        <taxon>Schistosoma</taxon>
    </lineage>
</organism>
<evidence type="ECO:0000256" key="1">
    <source>
        <dbReference type="SAM" id="MobiDB-lite"/>
    </source>
</evidence>
<evidence type="ECO:0000313" key="3">
    <source>
        <dbReference type="Proteomes" id="UP001292079"/>
    </source>
</evidence>
<keyword evidence="3" id="KW-1185">Reference proteome</keyword>
<accession>A0AAE2D8D2</accession>
<comment type="caution">
    <text evidence="2">The sequence shown here is derived from an EMBL/GenBank/DDBJ whole genome shotgun (WGS) entry which is preliminary data.</text>
</comment>
<reference evidence="2" key="2">
    <citation type="journal article" date="2023" name="Infect Dis Poverty">
        <title>Chromosome-scale genome of the human blood fluke Schistosoma mekongi and its implications for public health.</title>
        <authorList>
            <person name="Zhou M."/>
            <person name="Xu L."/>
            <person name="Xu D."/>
            <person name="Chen W."/>
            <person name="Khan J."/>
            <person name="Hu Y."/>
            <person name="Huang H."/>
            <person name="Wei H."/>
            <person name="Zhang Y."/>
            <person name="Chusongsang P."/>
            <person name="Tanasarnprasert K."/>
            <person name="Hu X."/>
            <person name="Limpanont Y."/>
            <person name="Lv Z."/>
        </authorList>
    </citation>
    <scope>NUCLEOTIDE SEQUENCE</scope>
    <source>
        <strain evidence="2">LV_2022a</strain>
    </source>
</reference>
<dbReference type="Proteomes" id="UP001292079">
    <property type="component" value="Unassembled WGS sequence"/>
</dbReference>
<protein>
    <submittedName>
        <fullName evidence="2">Uncharacterized protein</fullName>
    </submittedName>
</protein>
<name>A0AAE2D8D2_SCHME</name>
<proteinExistence type="predicted"/>
<feature type="compositionally biased region" description="Low complexity" evidence="1">
    <location>
        <begin position="47"/>
        <end position="62"/>
    </location>
</feature>